<dbReference type="Pfam" id="PF20710">
    <property type="entry name" value="DUF6824"/>
    <property type="match status" value="1"/>
</dbReference>
<feature type="region of interest" description="Disordered" evidence="1">
    <location>
        <begin position="1"/>
        <end position="49"/>
    </location>
</feature>
<dbReference type="InterPro" id="IPR049227">
    <property type="entry name" value="DUF6824"/>
</dbReference>
<proteinExistence type="predicted"/>
<evidence type="ECO:0000259" key="2">
    <source>
        <dbReference type="Pfam" id="PF20710"/>
    </source>
</evidence>
<dbReference type="AlphaFoldDB" id="A0A9K3PC98"/>
<evidence type="ECO:0000256" key="1">
    <source>
        <dbReference type="SAM" id="MobiDB-lite"/>
    </source>
</evidence>
<reference evidence="3" key="2">
    <citation type="submission" date="2021-04" db="EMBL/GenBank/DDBJ databases">
        <authorList>
            <person name="Podell S."/>
        </authorList>
    </citation>
    <scope>NUCLEOTIDE SEQUENCE</scope>
    <source>
        <strain evidence="3">Hildebrandi</strain>
    </source>
</reference>
<reference evidence="3" key="1">
    <citation type="journal article" date="2021" name="Sci. Rep.">
        <title>Diploid genomic architecture of Nitzschia inconspicua, an elite biomass production diatom.</title>
        <authorList>
            <person name="Oliver A."/>
            <person name="Podell S."/>
            <person name="Pinowska A."/>
            <person name="Traller J.C."/>
            <person name="Smith S.R."/>
            <person name="McClure R."/>
            <person name="Beliaev A."/>
            <person name="Bohutskyi P."/>
            <person name="Hill E.A."/>
            <person name="Rabines A."/>
            <person name="Zheng H."/>
            <person name="Allen L.Z."/>
            <person name="Kuo A."/>
            <person name="Grigoriev I.V."/>
            <person name="Allen A.E."/>
            <person name="Hazlebeck D."/>
            <person name="Allen E.E."/>
        </authorList>
    </citation>
    <scope>NUCLEOTIDE SEQUENCE</scope>
    <source>
        <strain evidence="3">Hildebrandi</strain>
    </source>
</reference>
<feature type="compositionally biased region" description="Basic and acidic residues" evidence="1">
    <location>
        <begin position="31"/>
        <end position="43"/>
    </location>
</feature>
<feature type="compositionally biased region" description="Polar residues" evidence="1">
    <location>
        <begin position="213"/>
        <end position="235"/>
    </location>
</feature>
<feature type="compositionally biased region" description="Basic and acidic residues" evidence="1">
    <location>
        <begin position="13"/>
        <end position="24"/>
    </location>
</feature>
<evidence type="ECO:0000313" key="3">
    <source>
        <dbReference type="EMBL" id="KAG7342372.1"/>
    </source>
</evidence>
<feature type="domain" description="DUF6824" evidence="2">
    <location>
        <begin position="65"/>
        <end position="150"/>
    </location>
</feature>
<feature type="compositionally biased region" description="Basic and acidic residues" evidence="1">
    <location>
        <begin position="194"/>
        <end position="205"/>
    </location>
</feature>
<keyword evidence="4" id="KW-1185">Reference proteome</keyword>
<dbReference type="OrthoDB" id="48019at2759"/>
<feature type="compositionally biased region" description="Low complexity" evidence="1">
    <location>
        <begin position="179"/>
        <end position="193"/>
    </location>
</feature>
<gene>
    <name evidence="3" type="ORF">IV203_007465</name>
</gene>
<comment type="caution">
    <text evidence="3">The sequence shown here is derived from an EMBL/GenBank/DDBJ whole genome shotgun (WGS) entry which is preliminary data.</text>
</comment>
<feature type="compositionally biased region" description="Low complexity" evidence="1">
    <location>
        <begin position="1"/>
        <end position="11"/>
    </location>
</feature>
<feature type="region of interest" description="Disordered" evidence="1">
    <location>
        <begin position="159"/>
        <end position="235"/>
    </location>
</feature>
<sequence length="324" mass="36197">MNSSVSSSSSSRKQTDRRMVHRPDLPTSRNNKSESVHSLERKRQGSKCKQARLLPESFQPSPHSVIIGKGRISKGAEGNIRLKALAATFLDKYDAASTKAEKSEIVSTIVNEVRSRCPTAAFIKQDEQDGRWYECPNGVAREKIGYCFRDLLHDKYKSSSASKAAMRRRVKQNRLGRRTANVNNDNSIANDSNDTNKDNGDDHNKNTHPIVESMSSKAPPSAKTTGESLSSEGQDMSNTTLFMTYADLEPLPINRMDEDKLQQYNQYLSMLNSGSLFESREVQENTASNRNRVGLSAKWYEDMEALVSVVAKDETSLNFGNLMS</sequence>
<protein>
    <recommendedName>
        <fullName evidence="2">DUF6824 domain-containing protein</fullName>
    </recommendedName>
</protein>
<evidence type="ECO:0000313" key="4">
    <source>
        <dbReference type="Proteomes" id="UP000693970"/>
    </source>
</evidence>
<dbReference type="EMBL" id="JAGRRH010000025">
    <property type="protein sequence ID" value="KAG7342372.1"/>
    <property type="molecule type" value="Genomic_DNA"/>
</dbReference>
<accession>A0A9K3PC98</accession>
<organism evidence="3 4">
    <name type="scientific">Nitzschia inconspicua</name>
    <dbReference type="NCBI Taxonomy" id="303405"/>
    <lineage>
        <taxon>Eukaryota</taxon>
        <taxon>Sar</taxon>
        <taxon>Stramenopiles</taxon>
        <taxon>Ochrophyta</taxon>
        <taxon>Bacillariophyta</taxon>
        <taxon>Bacillariophyceae</taxon>
        <taxon>Bacillariophycidae</taxon>
        <taxon>Bacillariales</taxon>
        <taxon>Bacillariaceae</taxon>
        <taxon>Nitzschia</taxon>
    </lineage>
</organism>
<name>A0A9K3PC98_9STRA</name>
<dbReference type="Proteomes" id="UP000693970">
    <property type="component" value="Unassembled WGS sequence"/>
</dbReference>
<feature type="compositionally biased region" description="Basic residues" evidence="1">
    <location>
        <begin position="165"/>
        <end position="177"/>
    </location>
</feature>